<evidence type="ECO:0000313" key="6">
    <source>
        <dbReference type="Proteomes" id="UP000037175"/>
    </source>
</evidence>
<reference evidence="6" key="1">
    <citation type="submission" date="2015-07" db="EMBL/GenBank/DDBJ databases">
        <title>Complete Genome of Thermincola ferriacetica strain Z-0001T.</title>
        <authorList>
            <person name="Lusk B."/>
            <person name="Badalamenti J.P."/>
            <person name="Parameswaran P."/>
            <person name="Bond D.R."/>
            <person name="Torres C.I."/>
        </authorList>
    </citation>
    <scope>NUCLEOTIDE SEQUENCE [LARGE SCALE GENOMIC DNA]</scope>
    <source>
        <strain evidence="6">Z-0001</strain>
    </source>
</reference>
<dbReference type="FunFam" id="3.40.50.1010:FF:000007">
    <property type="entry name" value="PhoH family protein"/>
    <property type="match status" value="1"/>
</dbReference>
<dbReference type="InterPro" id="IPR051451">
    <property type="entry name" value="PhoH2-like"/>
</dbReference>
<accession>A0A0L6W1P0</accession>
<dbReference type="InterPro" id="IPR002716">
    <property type="entry name" value="PIN_dom"/>
</dbReference>
<gene>
    <name evidence="5" type="ORF">Tfer_2349</name>
</gene>
<dbReference type="Proteomes" id="UP000037175">
    <property type="component" value="Unassembled WGS sequence"/>
</dbReference>
<dbReference type="PANTHER" id="PTHR30473:SF2">
    <property type="entry name" value="PIN DOMAIN-CONTAINING PROTEIN"/>
    <property type="match status" value="1"/>
</dbReference>
<evidence type="ECO:0000259" key="4">
    <source>
        <dbReference type="SMART" id="SM00670"/>
    </source>
</evidence>
<dbReference type="FunFam" id="3.40.50.300:FF:000013">
    <property type="entry name" value="PhoH family ATPase"/>
    <property type="match status" value="1"/>
</dbReference>
<keyword evidence="2" id="KW-0067">ATP-binding</keyword>
<dbReference type="Pfam" id="PF13638">
    <property type="entry name" value="PIN_4"/>
    <property type="match status" value="1"/>
</dbReference>
<dbReference type="RefSeq" id="WP_052218521.1">
    <property type="nucleotide sequence ID" value="NZ_LGTE01000018.1"/>
</dbReference>
<evidence type="ECO:0000313" key="5">
    <source>
        <dbReference type="EMBL" id="KNZ68989.1"/>
    </source>
</evidence>
<dbReference type="EMBL" id="LGTE01000018">
    <property type="protein sequence ID" value="KNZ68989.1"/>
    <property type="molecule type" value="Genomic_DNA"/>
</dbReference>
<sequence>MKKIFIIDTNVLLHDPLAITKFQDNDVVIPLVAIEEMDNQKRRQDEVGRNARRVARLIDELRGKGKIYEGVPTEKGGTIKVELNHQHFDKLCAGLERSKSDNRILAVALAYKEEFPDKQVILVTKDTYLRIKADVCGVNSEDYKTDKVNLDELYTGIKEVQVKPELIDQFYSKNILPWEEELFPNQFVYLTDEYGSSKSALTRYNPDKKALVPLLFANTDAWGIKARNKEQRFAMELLMDDHVSLVTLVGQAGTGKTLLAVAAGLQKVIEEGVYRKLLITRPVIPLGNDIGFLPGDKDEKMRPWMSPIYDNLEYIFGQGRDMKKEKEFDKPKGNNIDSLIQYFKDKGQLELEALTYIRGRTIPRQYLIVDEAQNLTPHEVKTILTRAGEGTKVVLTGDPQQIDHPYLDSSSNGLTYVVEKFKGIGLAGHVTFVKGERSELAQTAAEII</sequence>
<dbReference type="SMART" id="SM00670">
    <property type="entry name" value="PINc"/>
    <property type="match status" value="1"/>
</dbReference>
<name>A0A0L6W1P0_9FIRM</name>
<dbReference type="Pfam" id="PF02562">
    <property type="entry name" value="PhoH"/>
    <property type="match status" value="1"/>
</dbReference>
<dbReference type="SUPFAM" id="SSF88723">
    <property type="entry name" value="PIN domain-like"/>
    <property type="match status" value="1"/>
</dbReference>
<evidence type="ECO:0000256" key="2">
    <source>
        <dbReference type="ARBA" id="ARBA00022840"/>
    </source>
</evidence>
<protein>
    <submittedName>
        <fullName evidence="5">PhoH family protein</fullName>
    </submittedName>
</protein>
<comment type="similarity">
    <text evidence="3">In the N-terminal section; belongs to the PINc/VapC protein family.</text>
</comment>
<evidence type="ECO:0000256" key="1">
    <source>
        <dbReference type="ARBA" id="ARBA00022741"/>
    </source>
</evidence>
<feature type="domain" description="PIN" evidence="4">
    <location>
        <begin position="3"/>
        <end position="131"/>
    </location>
</feature>
<dbReference type="InterPro" id="IPR029060">
    <property type="entry name" value="PIN-like_dom_sf"/>
</dbReference>
<dbReference type="Gene3D" id="3.40.50.1010">
    <property type="entry name" value="5'-nuclease"/>
    <property type="match status" value="1"/>
</dbReference>
<comment type="caution">
    <text evidence="5">The sequence shown here is derived from an EMBL/GenBank/DDBJ whole genome shotgun (WGS) entry which is preliminary data.</text>
</comment>
<dbReference type="InterPro" id="IPR003714">
    <property type="entry name" value="PhoH"/>
</dbReference>
<dbReference type="Gene3D" id="3.40.50.300">
    <property type="entry name" value="P-loop containing nucleotide triphosphate hydrolases"/>
    <property type="match status" value="1"/>
</dbReference>
<dbReference type="GO" id="GO:0005524">
    <property type="term" value="F:ATP binding"/>
    <property type="evidence" value="ECO:0007669"/>
    <property type="project" value="UniProtKB-KW"/>
</dbReference>
<organism evidence="5 6">
    <name type="scientific">Thermincola ferriacetica</name>
    <dbReference type="NCBI Taxonomy" id="281456"/>
    <lineage>
        <taxon>Bacteria</taxon>
        <taxon>Bacillati</taxon>
        <taxon>Bacillota</taxon>
        <taxon>Clostridia</taxon>
        <taxon>Eubacteriales</taxon>
        <taxon>Thermincolaceae</taxon>
        <taxon>Thermincola</taxon>
    </lineage>
</organism>
<dbReference type="PATRIC" id="fig|281456.6.peg.2488"/>
<dbReference type="PANTHER" id="PTHR30473">
    <property type="entry name" value="PROTEIN PHOH"/>
    <property type="match status" value="1"/>
</dbReference>
<proteinExistence type="inferred from homology"/>
<dbReference type="CDD" id="cd09883">
    <property type="entry name" value="PIN_VapC_PhoHL-ATPase"/>
    <property type="match status" value="1"/>
</dbReference>
<keyword evidence="1" id="KW-0547">Nucleotide-binding</keyword>
<dbReference type="InterPro" id="IPR027417">
    <property type="entry name" value="P-loop_NTPase"/>
</dbReference>
<dbReference type="SUPFAM" id="SSF52540">
    <property type="entry name" value="P-loop containing nucleoside triphosphate hydrolases"/>
    <property type="match status" value="1"/>
</dbReference>
<keyword evidence="6" id="KW-1185">Reference proteome</keyword>
<dbReference type="AlphaFoldDB" id="A0A0L6W1P0"/>
<dbReference type="GO" id="GO:0005829">
    <property type="term" value="C:cytosol"/>
    <property type="evidence" value="ECO:0007669"/>
    <property type="project" value="TreeGrafter"/>
</dbReference>
<evidence type="ECO:0000256" key="3">
    <source>
        <dbReference type="ARBA" id="ARBA00046345"/>
    </source>
</evidence>